<keyword evidence="6" id="KW-0805">Transcription regulation</keyword>
<keyword evidence="11" id="KW-1185">Reference proteome</keyword>
<feature type="region of interest" description="Disordered" evidence="9">
    <location>
        <begin position="44"/>
        <end position="70"/>
    </location>
</feature>
<dbReference type="GO" id="GO:0000981">
    <property type="term" value="F:DNA-binding transcription factor activity, RNA polymerase II-specific"/>
    <property type="evidence" value="ECO:0007669"/>
    <property type="project" value="TreeGrafter"/>
</dbReference>
<comment type="caution">
    <text evidence="10">The sequence shown here is derived from an EMBL/GenBank/DDBJ whole genome shotgun (WGS) entry which is preliminary data.</text>
</comment>
<dbReference type="PANTHER" id="PTHR23233:SF84">
    <property type="entry name" value="FI23031P1"/>
    <property type="match status" value="1"/>
</dbReference>
<keyword evidence="7" id="KW-0804">Transcription</keyword>
<reference evidence="10" key="1">
    <citation type="journal article" date="2023" name="Mol. Biol. Evol.">
        <title>Third-Generation Sequencing Reveals the Adaptive Role of the Epigenome in Three Deep-Sea Polychaetes.</title>
        <authorList>
            <person name="Perez M."/>
            <person name="Aroh O."/>
            <person name="Sun Y."/>
            <person name="Lan Y."/>
            <person name="Juniper S.K."/>
            <person name="Young C.R."/>
            <person name="Angers B."/>
            <person name="Qian P.Y."/>
        </authorList>
    </citation>
    <scope>NUCLEOTIDE SEQUENCE</scope>
    <source>
        <strain evidence="10">P08H-3</strain>
    </source>
</reference>
<dbReference type="Proteomes" id="UP001208570">
    <property type="component" value="Unassembled WGS sequence"/>
</dbReference>
<organism evidence="10 11">
    <name type="scientific">Paralvinella palmiformis</name>
    <dbReference type="NCBI Taxonomy" id="53620"/>
    <lineage>
        <taxon>Eukaryota</taxon>
        <taxon>Metazoa</taxon>
        <taxon>Spiralia</taxon>
        <taxon>Lophotrochozoa</taxon>
        <taxon>Annelida</taxon>
        <taxon>Polychaeta</taxon>
        <taxon>Sedentaria</taxon>
        <taxon>Canalipalpata</taxon>
        <taxon>Terebellida</taxon>
        <taxon>Terebelliformia</taxon>
        <taxon>Alvinellidae</taxon>
        <taxon>Paralvinella</taxon>
    </lineage>
</organism>
<sequence>MEVTTDVDREDIHVCRPCGAEFLTLTDMMEHKCPASGKPVAYFSPDHQSKVDEGRSNGAPSPNLQRHSPDERYLSATDADLERISQNAIIQLQNMANGTGQHAAGTDRTAVRDVHKEEGVAEGIEDGMEEEDEDDYEEGDYEEGEYDDDMGETDEGVPVDNNTAPGPFTFAVPVVGTNVVHNSNVKLESLQNTKVAVAQFAENNIPPTDIASLQTTLYSLQQQQLFQLQLLQNIQQQIMTAGLQSLPPATIQALTAGMLPGFPNMAVLAQLQGMMPKMAQFGRPATAGPTGNIPSATPSGKGPSSPPEVASTLSSSTSSVATATSAVTTTPVSLTSSRQAPSPRVPPSLVSHVSSSSGDVSVVTKAMSSSQSTVAPSSHGLPAIPPLSSIGAPIFSTVVPEMSQISLLQSG</sequence>
<keyword evidence="2" id="KW-0479">Metal-binding</keyword>
<evidence type="ECO:0000256" key="9">
    <source>
        <dbReference type="SAM" id="MobiDB-lite"/>
    </source>
</evidence>
<evidence type="ECO:0000256" key="7">
    <source>
        <dbReference type="ARBA" id="ARBA00023163"/>
    </source>
</evidence>
<comment type="subcellular location">
    <subcellularLocation>
        <location evidence="1">Nucleus</location>
    </subcellularLocation>
</comment>
<dbReference type="EMBL" id="JAODUP010000065">
    <property type="protein sequence ID" value="KAK2164338.1"/>
    <property type="molecule type" value="Genomic_DNA"/>
</dbReference>
<keyword evidence="4" id="KW-0863">Zinc-finger</keyword>
<accession>A0AAD9K573</accession>
<evidence type="ECO:0000256" key="6">
    <source>
        <dbReference type="ARBA" id="ARBA00023015"/>
    </source>
</evidence>
<protein>
    <submittedName>
        <fullName evidence="10">Uncharacterized protein</fullName>
    </submittedName>
</protein>
<keyword evidence="5" id="KW-0862">Zinc</keyword>
<keyword evidence="8" id="KW-0539">Nucleus</keyword>
<dbReference type="GO" id="GO:0005634">
    <property type="term" value="C:nucleus"/>
    <property type="evidence" value="ECO:0007669"/>
    <property type="project" value="UniProtKB-SubCell"/>
</dbReference>
<evidence type="ECO:0000256" key="5">
    <source>
        <dbReference type="ARBA" id="ARBA00022833"/>
    </source>
</evidence>
<feature type="region of interest" description="Disordered" evidence="9">
    <location>
        <begin position="124"/>
        <end position="148"/>
    </location>
</feature>
<dbReference type="InterPro" id="IPR051565">
    <property type="entry name" value="Sal_C2H2-zinc-finger"/>
</dbReference>
<proteinExistence type="predicted"/>
<keyword evidence="3" id="KW-0677">Repeat</keyword>
<gene>
    <name evidence="10" type="ORF">LSH36_65g01041</name>
</gene>
<evidence type="ECO:0000256" key="8">
    <source>
        <dbReference type="ARBA" id="ARBA00023242"/>
    </source>
</evidence>
<dbReference type="GO" id="GO:0000978">
    <property type="term" value="F:RNA polymerase II cis-regulatory region sequence-specific DNA binding"/>
    <property type="evidence" value="ECO:0007669"/>
    <property type="project" value="TreeGrafter"/>
</dbReference>
<dbReference type="GO" id="GO:0008270">
    <property type="term" value="F:zinc ion binding"/>
    <property type="evidence" value="ECO:0007669"/>
    <property type="project" value="UniProtKB-KW"/>
</dbReference>
<evidence type="ECO:0000313" key="10">
    <source>
        <dbReference type="EMBL" id="KAK2164338.1"/>
    </source>
</evidence>
<evidence type="ECO:0000256" key="3">
    <source>
        <dbReference type="ARBA" id="ARBA00022737"/>
    </source>
</evidence>
<feature type="compositionally biased region" description="Low complexity" evidence="9">
    <location>
        <begin position="309"/>
        <end position="337"/>
    </location>
</feature>
<evidence type="ECO:0000256" key="4">
    <source>
        <dbReference type="ARBA" id="ARBA00022771"/>
    </source>
</evidence>
<feature type="region of interest" description="Disordered" evidence="9">
    <location>
        <begin position="280"/>
        <end position="355"/>
    </location>
</feature>
<dbReference type="AlphaFoldDB" id="A0AAD9K573"/>
<evidence type="ECO:0000256" key="2">
    <source>
        <dbReference type="ARBA" id="ARBA00022723"/>
    </source>
</evidence>
<dbReference type="PANTHER" id="PTHR23233">
    <property type="entry name" value="SAL-LIKE PROTEIN"/>
    <property type="match status" value="1"/>
</dbReference>
<evidence type="ECO:0000256" key="1">
    <source>
        <dbReference type="ARBA" id="ARBA00004123"/>
    </source>
</evidence>
<name>A0AAD9K573_9ANNE</name>
<evidence type="ECO:0000313" key="11">
    <source>
        <dbReference type="Proteomes" id="UP001208570"/>
    </source>
</evidence>